<reference evidence="2" key="1">
    <citation type="submission" date="2015-01" db="EMBL/GenBank/DDBJ databases">
        <authorList>
            <person name="Aksoy S."/>
            <person name="Warren W."/>
            <person name="Wilson R.K."/>
        </authorList>
    </citation>
    <scope>NUCLEOTIDE SEQUENCE [LARGE SCALE GENOMIC DNA]</scope>
    <source>
        <strain evidence="2">IAEA</strain>
    </source>
</reference>
<protein>
    <submittedName>
        <fullName evidence="1">Uncharacterized protein</fullName>
    </submittedName>
</protein>
<dbReference type="VEuPathDB" id="VectorBase:GPPI031004"/>
<dbReference type="EMBL" id="JXJN01014857">
    <property type="status" value="NOT_ANNOTATED_CDS"/>
    <property type="molecule type" value="Genomic_DNA"/>
</dbReference>
<dbReference type="EnsemblMetazoa" id="GPPI031004-RA">
    <property type="protein sequence ID" value="GPPI031004-PA"/>
    <property type="gene ID" value="GPPI031004"/>
</dbReference>
<organism evidence="1 2">
    <name type="scientific">Glossina palpalis gambiensis</name>
    <dbReference type="NCBI Taxonomy" id="67801"/>
    <lineage>
        <taxon>Eukaryota</taxon>
        <taxon>Metazoa</taxon>
        <taxon>Ecdysozoa</taxon>
        <taxon>Arthropoda</taxon>
        <taxon>Hexapoda</taxon>
        <taxon>Insecta</taxon>
        <taxon>Pterygota</taxon>
        <taxon>Neoptera</taxon>
        <taxon>Endopterygota</taxon>
        <taxon>Diptera</taxon>
        <taxon>Brachycera</taxon>
        <taxon>Muscomorpha</taxon>
        <taxon>Hippoboscoidea</taxon>
        <taxon>Glossinidae</taxon>
        <taxon>Glossina</taxon>
    </lineage>
</organism>
<dbReference type="Proteomes" id="UP000092460">
    <property type="component" value="Unassembled WGS sequence"/>
</dbReference>
<dbReference type="AlphaFoldDB" id="A0A1B0BI79"/>
<reference evidence="1" key="2">
    <citation type="submission" date="2020-05" db="UniProtKB">
        <authorList>
            <consortium name="EnsemblMetazoa"/>
        </authorList>
    </citation>
    <scope>IDENTIFICATION</scope>
    <source>
        <strain evidence="1">IAEA</strain>
    </source>
</reference>
<name>A0A1B0BI79_9MUSC</name>
<evidence type="ECO:0000313" key="1">
    <source>
        <dbReference type="EnsemblMetazoa" id="GPPI031004-PA"/>
    </source>
</evidence>
<keyword evidence="2" id="KW-1185">Reference proteome</keyword>
<evidence type="ECO:0000313" key="2">
    <source>
        <dbReference type="Proteomes" id="UP000092460"/>
    </source>
</evidence>
<accession>A0A1B0BI79</accession>
<proteinExistence type="predicted"/>
<sequence>MEGVKGNCTKYPEYMTVVGRLYRYFPRTASDEEVHKNCNNVKNNIGPHNGIIAACVAAGGVVVACTNTITTATTD</sequence>